<dbReference type="AlphaFoldDB" id="A0A448TVE7"/>
<name>A0A448TVE7_9PAST</name>
<evidence type="ECO:0000313" key="2">
    <source>
        <dbReference type="Proteomes" id="UP000279799"/>
    </source>
</evidence>
<reference evidence="1 2" key="1">
    <citation type="submission" date="2018-12" db="EMBL/GenBank/DDBJ databases">
        <authorList>
            <consortium name="Pathogen Informatics"/>
        </authorList>
    </citation>
    <scope>NUCLEOTIDE SEQUENCE [LARGE SCALE GENOMIC DNA]</scope>
    <source>
        <strain evidence="1 2">NCTC12871</strain>
    </source>
</reference>
<proteinExistence type="predicted"/>
<organism evidence="1 2">
    <name type="scientific">Actinobacillus delphinicola</name>
    <dbReference type="NCBI Taxonomy" id="51161"/>
    <lineage>
        <taxon>Bacteria</taxon>
        <taxon>Pseudomonadati</taxon>
        <taxon>Pseudomonadota</taxon>
        <taxon>Gammaproteobacteria</taxon>
        <taxon>Pasteurellales</taxon>
        <taxon>Pasteurellaceae</taxon>
        <taxon>Actinobacillus</taxon>
    </lineage>
</organism>
<dbReference type="KEGG" id="adp:NCTC12871_01394"/>
<dbReference type="InterPro" id="IPR027417">
    <property type="entry name" value="P-loop_NTPase"/>
</dbReference>
<dbReference type="SUPFAM" id="SSF52540">
    <property type="entry name" value="P-loop containing nucleoside triphosphate hydrolases"/>
    <property type="match status" value="1"/>
</dbReference>
<evidence type="ECO:0000313" key="1">
    <source>
        <dbReference type="EMBL" id="VEJ09905.1"/>
    </source>
</evidence>
<keyword evidence="2" id="KW-1185">Reference proteome</keyword>
<sequence length="372" mass="42216">MLLLDDEQSPIESANHVVIISRDKKLQTQLTELLRVNSFENTEVIDADCKHCDIALDNKYTTGVIIDIADKTDIDKIVEQIKAIVPQNIWCCVVGTSDSITLAQRLAEVDILYFNSHSQLNVMMERILAGTITIPCNRNTIRLNVYSCKGGIGASFISAMLAYNISQYKRVPTLLAQSQEGSHDLDLMFDRKLQGEVLEFLPNLDLYAGHFGELSEAQRAKYNYIVNDRPIFHMDYVRYQDFIHQCRTFILIVERHVSSLRNAKRFLNYCEQIHRAHGKPLRTFIVVSDIHPAHARSMSNMDVATLLGHEIDAVIPYIPNNNAKSVLAIKLTTRQKTIFRQLAMKIIGVTSRQVKPKNNLSFSSIISKVLGR</sequence>
<protein>
    <submittedName>
        <fullName evidence="1">Flp pilus assembly protein, ATPase</fullName>
    </submittedName>
</protein>
<dbReference type="RefSeq" id="WP_126600213.1">
    <property type="nucleotide sequence ID" value="NZ_LR134510.1"/>
</dbReference>
<dbReference type="EMBL" id="LR134510">
    <property type="protein sequence ID" value="VEJ09905.1"/>
    <property type="molecule type" value="Genomic_DNA"/>
</dbReference>
<dbReference type="Proteomes" id="UP000279799">
    <property type="component" value="Chromosome"/>
</dbReference>
<gene>
    <name evidence="1" type="primary">tadZ</name>
    <name evidence="1" type="ORF">NCTC12871_01394</name>
</gene>
<dbReference type="OrthoDB" id="7066706at2"/>
<dbReference type="Gene3D" id="3.40.50.300">
    <property type="entry name" value="P-loop containing nucleotide triphosphate hydrolases"/>
    <property type="match status" value="1"/>
</dbReference>
<accession>A0A448TVE7</accession>